<dbReference type="AlphaFoldDB" id="A0A8H3FJE5"/>
<keyword evidence="3" id="KW-1185">Reference proteome</keyword>
<comment type="caution">
    <text evidence="2">The sequence shown here is derived from an EMBL/GenBank/DDBJ whole genome shotgun (WGS) entry which is preliminary data.</text>
</comment>
<dbReference type="EMBL" id="CAJPDT010000045">
    <property type="protein sequence ID" value="CAF9927041.1"/>
    <property type="molecule type" value="Genomic_DNA"/>
</dbReference>
<protein>
    <submittedName>
        <fullName evidence="2">Uncharacterized protein</fullName>
    </submittedName>
</protein>
<organism evidence="2 3">
    <name type="scientific">Imshaugia aleurites</name>
    <dbReference type="NCBI Taxonomy" id="172621"/>
    <lineage>
        <taxon>Eukaryota</taxon>
        <taxon>Fungi</taxon>
        <taxon>Dikarya</taxon>
        <taxon>Ascomycota</taxon>
        <taxon>Pezizomycotina</taxon>
        <taxon>Lecanoromycetes</taxon>
        <taxon>OSLEUM clade</taxon>
        <taxon>Lecanoromycetidae</taxon>
        <taxon>Lecanorales</taxon>
        <taxon>Lecanorineae</taxon>
        <taxon>Parmeliaceae</taxon>
        <taxon>Imshaugia</taxon>
    </lineage>
</organism>
<sequence length="443" mass="49086">MALSDGYLNDHRVLEDSGDPRYQYRWVFHITGVTWGGKRRRNDCCLFCDRLSALNQDQADNEDSSGVDENLEVASPEGEDHEEELDDDVGGSNMQMEFGKKKVRKTDKSKRPRCGRYDIRKLAQRHGCIVTLHPCRAWIIPFALQLSCSRALPAATPFAASQRENGTSRQTTSHIRVLPSSNSVNIAFHLQPSGRRGDASFSDREDNSRKVWPSIFLPASSVDPPVHHTEAHLADAVAHILTDLGPSYTADSLAERLKRIQTACSKAAEAAASPNQPEQPISQDTINTINNLLPPSSRDIALQDKAPLLRLIQKASLRALNVLAEQKAQYLRNMRIFHQPSKVLCLLIDMSLYINQLMQAWSTCKGGSQSSVQDPPMPEDARSAMTTKDFLGVIAVTGLTPHHHIFAPTKAMPFAVIGSEKDVKTQDGRVLKAIATVFSLLYI</sequence>
<name>A0A8H3FJE5_9LECA</name>
<proteinExistence type="predicted"/>
<dbReference type="Proteomes" id="UP000664534">
    <property type="component" value="Unassembled WGS sequence"/>
</dbReference>
<feature type="region of interest" description="Disordered" evidence="1">
    <location>
        <begin position="58"/>
        <end position="94"/>
    </location>
</feature>
<feature type="compositionally biased region" description="Acidic residues" evidence="1">
    <location>
        <begin position="59"/>
        <end position="89"/>
    </location>
</feature>
<gene>
    <name evidence="2" type="ORF">IMSHALPRED_007106</name>
</gene>
<accession>A0A8H3FJE5</accession>
<reference evidence="2" key="1">
    <citation type="submission" date="2021-03" db="EMBL/GenBank/DDBJ databases">
        <authorList>
            <person name="Tagirdzhanova G."/>
        </authorList>
    </citation>
    <scope>NUCLEOTIDE SEQUENCE</scope>
</reference>
<evidence type="ECO:0000256" key="1">
    <source>
        <dbReference type="SAM" id="MobiDB-lite"/>
    </source>
</evidence>
<evidence type="ECO:0000313" key="3">
    <source>
        <dbReference type="Proteomes" id="UP000664534"/>
    </source>
</evidence>
<evidence type="ECO:0000313" key="2">
    <source>
        <dbReference type="EMBL" id="CAF9927041.1"/>
    </source>
</evidence>